<proteinExistence type="predicted"/>
<dbReference type="EMBL" id="CH473986">
    <property type="protein sequence ID" value="EDL94318.1"/>
    <property type="molecule type" value="Genomic_DNA"/>
</dbReference>
<dbReference type="AlphaFoldDB" id="A6JHJ4"/>
<reference evidence="2" key="1">
    <citation type="submission" date="2005-09" db="EMBL/GenBank/DDBJ databases">
        <authorList>
            <person name="Mural R.J."/>
            <person name="Li P.W."/>
            <person name="Adams M.D."/>
            <person name="Amanatides P.G."/>
            <person name="Baden-Tillson H."/>
            <person name="Barnstead M."/>
            <person name="Chin S.H."/>
            <person name="Dew I."/>
            <person name="Evans C.A."/>
            <person name="Ferriera S."/>
            <person name="Flanigan M."/>
            <person name="Fosler C."/>
            <person name="Glodek A."/>
            <person name="Gu Z."/>
            <person name="Holt R.A."/>
            <person name="Jennings D."/>
            <person name="Kraft C.L."/>
            <person name="Lu F."/>
            <person name="Nguyen T."/>
            <person name="Nusskern D.R."/>
            <person name="Pfannkoch C.M."/>
            <person name="Sitter C."/>
            <person name="Sutton G.G."/>
            <person name="Venter J.C."/>
            <person name="Wang Z."/>
            <person name="Woodage T."/>
            <person name="Zheng X.H."/>
            <person name="Zhong F."/>
        </authorList>
    </citation>
    <scope>NUCLEOTIDE SEQUENCE [LARGE SCALE GENOMIC DNA]</scope>
    <source>
        <strain>BN</strain>
        <strain evidence="2">Sprague-Dawley</strain>
    </source>
</reference>
<name>A6JHJ4_RAT</name>
<evidence type="ECO:0000313" key="2">
    <source>
        <dbReference type="Proteomes" id="UP000234681"/>
    </source>
</evidence>
<evidence type="ECO:0000313" key="1">
    <source>
        <dbReference type="EMBL" id="EDL94318.1"/>
    </source>
</evidence>
<sequence>MLTMSILFFYSDSENFMYFNLDLVNLRVLSMKLAESLCRIFFFFF</sequence>
<dbReference type="Proteomes" id="UP000234681">
    <property type="component" value="Chromosome 1"/>
</dbReference>
<organism evidence="1 2">
    <name type="scientific">Rattus norvegicus</name>
    <name type="common">Rat</name>
    <dbReference type="NCBI Taxonomy" id="10116"/>
    <lineage>
        <taxon>Eukaryota</taxon>
        <taxon>Metazoa</taxon>
        <taxon>Chordata</taxon>
        <taxon>Craniata</taxon>
        <taxon>Vertebrata</taxon>
        <taxon>Euteleostomi</taxon>
        <taxon>Mammalia</taxon>
        <taxon>Eutheria</taxon>
        <taxon>Euarchontoglires</taxon>
        <taxon>Glires</taxon>
        <taxon>Rodentia</taxon>
        <taxon>Myomorpha</taxon>
        <taxon>Muroidea</taxon>
        <taxon>Muridae</taxon>
        <taxon>Murinae</taxon>
        <taxon>Rattus</taxon>
    </lineage>
</organism>
<protein>
    <submittedName>
        <fullName evidence="1">RCG57762</fullName>
    </submittedName>
</protein>
<gene>
    <name evidence="1" type="ORF">rCG_57762</name>
</gene>
<accession>A6JHJ4</accession>